<proteinExistence type="predicted"/>
<evidence type="ECO:0000256" key="3">
    <source>
        <dbReference type="ARBA" id="ARBA00022692"/>
    </source>
</evidence>
<feature type="transmembrane region" description="Helical" evidence="12">
    <location>
        <begin position="157"/>
        <end position="178"/>
    </location>
</feature>
<dbReference type="GO" id="GO:0046872">
    <property type="term" value="F:metal ion binding"/>
    <property type="evidence" value="ECO:0007669"/>
    <property type="project" value="UniProtKB-KW"/>
</dbReference>
<keyword evidence="9 12" id="KW-0472">Membrane</keyword>
<evidence type="ECO:0000256" key="5">
    <source>
        <dbReference type="ARBA" id="ARBA00022989"/>
    </source>
</evidence>
<evidence type="ECO:0000256" key="1">
    <source>
        <dbReference type="ARBA" id="ARBA00004141"/>
    </source>
</evidence>
<comment type="caution">
    <text evidence="13">The sequence shown here is derived from an EMBL/GenBank/DDBJ whole genome shotgun (WGS) entry which is preliminary data.</text>
</comment>
<feature type="transmembrane region" description="Helical" evidence="12">
    <location>
        <begin position="277"/>
        <end position="301"/>
    </location>
</feature>
<dbReference type="Pfam" id="PF02628">
    <property type="entry name" value="COX15-CtaA"/>
    <property type="match status" value="1"/>
</dbReference>
<feature type="transmembrane region" description="Helical" evidence="12">
    <location>
        <begin position="97"/>
        <end position="114"/>
    </location>
</feature>
<evidence type="ECO:0000313" key="13">
    <source>
        <dbReference type="EMBL" id="RBP47506.1"/>
    </source>
</evidence>
<evidence type="ECO:0000256" key="7">
    <source>
        <dbReference type="ARBA" id="ARBA00023004"/>
    </source>
</evidence>
<evidence type="ECO:0000256" key="9">
    <source>
        <dbReference type="ARBA" id="ARBA00023136"/>
    </source>
</evidence>
<dbReference type="EMBL" id="QNRR01000001">
    <property type="protein sequence ID" value="RBP47506.1"/>
    <property type="molecule type" value="Genomic_DNA"/>
</dbReference>
<sequence length="347" mass="38225">MIWTRFQRLAIATFIAVELLIFVGAAVRASGSGLGCPDWPFCYGCWLPPTKAADIDFSKLDLEKFRKKAAQHGRDPASITEESLRTEFDPVATWIEYLNRLTSLPVGFTSLLLFGASFGQLKQRRFGVFLAGVSAFALVLINAWLGARVVLSGLKPGIITLHMALAILLQCVLVYAAWRGTAMPWHLNTKGRMTAGLRMLGWLLFLLIVIEGVMGSQVRELTDALAKSHVGELRSQWVGELEQSWVYLIHRSFSWLIVACVLWWVWEAKSVLKKVGWLEWGVVGIVFAQMFLGLILAHVGIVRVAQVLHIGLSSILVSGLFLWLLGATNRKTDGSAAVAGGVPAPTR</sequence>
<evidence type="ECO:0000256" key="8">
    <source>
        <dbReference type="ARBA" id="ARBA00023133"/>
    </source>
</evidence>
<evidence type="ECO:0000256" key="12">
    <source>
        <dbReference type="SAM" id="Phobius"/>
    </source>
</evidence>
<dbReference type="AlphaFoldDB" id="A0A366HT97"/>
<evidence type="ECO:0000313" key="14">
    <source>
        <dbReference type="Proteomes" id="UP000253426"/>
    </source>
</evidence>
<keyword evidence="7" id="KW-0408">Iron</keyword>
<evidence type="ECO:0000256" key="2">
    <source>
        <dbReference type="ARBA" id="ARBA00022475"/>
    </source>
</evidence>
<evidence type="ECO:0000256" key="6">
    <source>
        <dbReference type="ARBA" id="ARBA00023002"/>
    </source>
</evidence>
<dbReference type="GO" id="GO:0016491">
    <property type="term" value="F:oxidoreductase activity"/>
    <property type="evidence" value="ECO:0007669"/>
    <property type="project" value="UniProtKB-KW"/>
</dbReference>
<feature type="transmembrane region" description="Helical" evidence="12">
    <location>
        <begin position="245"/>
        <end position="265"/>
    </location>
</feature>
<dbReference type="PANTHER" id="PTHR35457">
    <property type="entry name" value="HEME A SYNTHASE"/>
    <property type="match status" value="1"/>
</dbReference>
<dbReference type="OrthoDB" id="9816428at2"/>
<evidence type="ECO:0000256" key="10">
    <source>
        <dbReference type="ARBA" id="ARBA00023157"/>
    </source>
</evidence>
<dbReference type="GO" id="GO:0006784">
    <property type="term" value="P:heme A biosynthetic process"/>
    <property type="evidence" value="ECO:0007669"/>
    <property type="project" value="InterPro"/>
</dbReference>
<keyword evidence="14" id="KW-1185">Reference proteome</keyword>
<name>A0A366HT97_9BACT</name>
<keyword evidence="3 12" id="KW-0812">Transmembrane</keyword>
<keyword evidence="6" id="KW-0560">Oxidoreductase</keyword>
<comment type="subcellular location">
    <subcellularLocation>
        <location evidence="1">Membrane</location>
        <topology evidence="1">Multi-pass membrane protein</topology>
    </subcellularLocation>
</comment>
<dbReference type="GO" id="GO:0016020">
    <property type="term" value="C:membrane"/>
    <property type="evidence" value="ECO:0007669"/>
    <property type="project" value="UniProtKB-SubCell"/>
</dbReference>
<reference evidence="13 14" key="1">
    <citation type="submission" date="2018-06" db="EMBL/GenBank/DDBJ databases">
        <title>Genomic Encyclopedia of Type Strains, Phase IV (KMG-IV): sequencing the most valuable type-strain genomes for metagenomic binning, comparative biology and taxonomic classification.</title>
        <authorList>
            <person name="Goeker M."/>
        </authorList>
    </citation>
    <scope>NUCLEOTIDE SEQUENCE [LARGE SCALE GENOMIC DNA]</scope>
    <source>
        <strain evidence="13 14">DSM 25532</strain>
    </source>
</reference>
<dbReference type="PANTHER" id="PTHR35457:SF1">
    <property type="entry name" value="HEME A SYNTHASE"/>
    <property type="match status" value="1"/>
</dbReference>
<feature type="transmembrane region" description="Helical" evidence="12">
    <location>
        <begin position="307"/>
        <end position="325"/>
    </location>
</feature>
<evidence type="ECO:0000256" key="11">
    <source>
        <dbReference type="ARBA" id="ARBA00023444"/>
    </source>
</evidence>
<accession>A0A366HT97</accession>
<evidence type="ECO:0000256" key="4">
    <source>
        <dbReference type="ARBA" id="ARBA00022723"/>
    </source>
</evidence>
<feature type="transmembrane region" description="Helical" evidence="12">
    <location>
        <begin position="126"/>
        <end position="145"/>
    </location>
</feature>
<dbReference type="Proteomes" id="UP000253426">
    <property type="component" value="Unassembled WGS sequence"/>
</dbReference>
<feature type="transmembrane region" description="Helical" evidence="12">
    <location>
        <begin position="199"/>
        <end position="218"/>
    </location>
</feature>
<keyword evidence="8" id="KW-0350">Heme biosynthesis</keyword>
<keyword evidence="5 12" id="KW-1133">Transmembrane helix</keyword>
<dbReference type="InterPro" id="IPR050450">
    <property type="entry name" value="COX15/CtaA_HemeA_synthase"/>
</dbReference>
<keyword evidence="2" id="KW-1003">Cell membrane</keyword>
<protein>
    <submittedName>
        <fullName evidence="13">Cytochrome c oxidase assembly protein subunit 15</fullName>
    </submittedName>
</protein>
<feature type="transmembrane region" description="Helical" evidence="12">
    <location>
        <begin position="9"/>
        <end position="29"/>
    </location>
</feature>
<gene>
    <name evidence="13" type="ORF">DES53_101303</name>
</gene>
<dbReference type="RefSeq" id="WP_113956435.1">
    <property type="nucleotide sequence ID" value="NZ_QNRR01000001.1"/>
</dbReference>
<keyword evidence="10" id="KW-1015">Disulfide bond</keyword>
<organism evidence="13 14">
    <name type="scientific">Roseimicrobium gellanilyticum</name>
    <dbReference type="NCBI Taxonomy" id="748857"/>
    <lineage>
        <taxon>Bacteria</taxon>
        <taxon>Pseudomonadati</taxon>
        <taxon>Verrucomicrobiota</taxon>
        <taxon>Verrucomicrobiia</taxon>
        <taxon>Verrucomicrobiales</taxon>
        <taxon>Verrucomicrobiaceae</taxon>
        <taxon>Roseimicrobium</taxon>
    </lineage>
</organism>
<dbReference type="InterPro" id="IPR003780">
    <property type="entry name" value="COX15/CtaA_fam"/>
</dbReference>
<comment type="pathway">
    <text evidence="11">Porphyrin-containing compound metabolism.</text>
</comment>
<keyword evidence="4" id="KW-0479">Metal-binding</keyword>